<name>A0ABD0W425_UMBPY</name>
<dbReference type="Proteomes" id="UP001557470">
    <property type="component" value="Unassembled WGS sequence"/>
</dbReference>
<dbReference type="EMBL" id="JAGEUA010000009">
    <property type="protein sequence ID" value="KAL0965834.1"/>
    <property type="molecule type" value="Genomic_DNA"/>
</dbReference>
<evidence type="ECO:0000313" key="1">
    <source>
        <dbReference type="EMBL" id="KAL0965834.1"/>
    </source>
</evidence>
<sequence>MGFLVEYAAEMKPVAMALNILQGESSVHMGLLLPTLYQLQDKLKRLESSCKMCRPLVHALQQGTQKRFGDVMKEPELIAAAILLPRFTTSWTTEENILNAGLDYIRNHHNLDDVISTNLQPL</sequence>
<organism evidence="1 2">
    <name type="scientific">Umbra pygmaea</name>
    <name type="common">Eastern mudminnow</name>
    <dbReference type="NCBI Taxonomy" id="75934"/>
    <lineage>
        <taxon>Eukaryota</taxon>
        <taxon>Metazoa</taxon>
        <taxon>Chordata</taxon>
        <taxon>Craniata</taxon>
        <taxon>Vertebrata</taxon>
        <taxon>Euteleostomi</taxon>
        <taxon>Actinopterygii</taxon>
        <taxon>Neopterygii</taxon>
        <taxon>Teleostei</taxon>
        <taxon>Protacanthopterygii</taxon>
        <taxon>Esociformes</taxon>
        <taxon>Umbridae</taxon>
        <taxon>Umbra</taxon>
    </lineage>
</organism>
<dbReference type="SUPFAM" id="SSF53098">
    <property type="entry name" value="Ribonuclease H-like"/>
    <property type="match status" value="1"/>
</dbReference>
<evidence type="ECO:0000313" key="2">
    <source>
        <dbReference type="Proteomes" id="UP001557470"/>
    </source>
</evidence>
<keyword evidence="2" id="KW-1185">Reference proteome</keyword>
<reference evidence="1 2" key="1">
    <citation type="submission" date="2024-06" db="EMBL/GenBank/DDBJ databases">
        <authorList>
            <person name="Pan Q."/>
            <person name="Wen M."/>
            <person name="Jouanno E."/>
            <person name="Zahm M."/>
            <person name="Klopp C."/>
            <person name="Cabau C."/>
            <person name="Louis A."/>
            <person name="Berthelot C."/>
            <person name="Parey E."/>
            <person name="Roest Crollius H."/>
            <person name="Montfort J."/>
            <person name="Robinson-Rechavi M."/>
            <person name="Bouchez O."/>
            <person name="Lampietro C."/>
            <person name="Lopez Roques C."/>
            <person name="Donnadieu C."/>
            <person name="Postlethwait J."/>
            <person name="Bobe J."/>
            <person name="Verreycken H."/>
            <person name="Guiguen Y."/>
        </authorList>
    </citation>
    <scope>NUCLEOTIDE SEQUENCE [LARGE SCALE GENOMIC DNA]</scope>
    <source>
        <strain evidence="1">Up_M1</strain>
        <tissue evidence="1">Testis</tissue>
    </source>
</reference>
<gene>
    <name evidence="1" type="ORF">UPYG_G00286340</name>
</gene>
<dbReference type="AlphaFoldDB" id="A0ABD0W425"/>
<dbReference type="InterPro" id="IPR012337">
    <property type="entry name" value="RNaseH-like_sf"/>
</dbReference>
<accession>A0ABD0W425</accession>
<dbReference type="PANTHER" id="PTHR47501:SF5">
    <property type="entry name" value="HAT C-TERMINAL DIMERISATION DOMAIN-CONTAINING PROTEIN"/>
    <property type="match status" value="1"/>
</dbReference>
<comment type="caution">
    <text evidence="1">The sequence shown here is derived from an EMBL/GenBank/DDBJ whole genome shotgun (WGS) entry which is preliminary data.</text>
</comment>
<dbReference type="PANTHER" id="PTHR47501">
    <property type="entry name" value="TRANSPOSASE-RELATED"/>
    <property type="match status" value="1"/>
</dbReference>
<proteinExistence type="predicted"/>
<protein>
    <submittedName>
        <fullName evidence="1">Uncharacterized protein</fullName>
    </submittedName>
</protein>